<name>A0A261SBE6_9BORD</name>
<dbReference type="AlphaFoldDB" id="A0A261SBE6"/>
<accession>A0A261SBE6</accession>
<evidence type="ECO:0000259" key="2">
    <source>
        <dbReference type="Pfam" id="PF22691"/>
    </source>
</evidence>
<keyword evidence="3" id="KW-0808">Transferase</keyword>
<dbReference type="Pfam" id="PF22691">
    <property type="entry name" value="Thiolase_C_1"/>
    <property type="match status" value="1"/>
</dbReference>
<dbReference type="GO" id="GO:0003988">
    <property type="term" value="F:acetyl-CoA C-acyltransferase activity"/>
    <property type="evidence" value="ECO:0007669"/>
    <property type="project" value="UniProtKB-ARBA"/>
</dbReference>
<dbReference type="NCBIfam" id="NF005704">
    <property type="entry name" value="PRK07516.1"/>
    <property type="match status" value="1"/>
</dbReference>
<feature type="domain" description="Thiolase N-terminal" evidence="1">
    <location>
        <begin position="6"/>
        <end position="183"/>
    </location>
</feature>
<evidence type="ECO:0000313" key="4">
    <source>
        <dbReference type="Proteomes" id="UP000216020"/>
    </source>
</evidence>
<keyword evidence="4" id="KW-1185">Reference proteome</keyword>
<dbReference type="EMBL" id="NEVM01000002">
    <property type="protein sequence ID" value="OZI34317.1"/>
    <property type="molecule type" value="Genomic_DNA"/>
</dbReference>
<dbReference type="InterPro" id="IPR020616">
    <property type="entry name" value="Thiolase_N"/>
</dbReference>
<dbReference type="InterPro" id="IPR002155">
    <property type="entry name" value="Thiolase"/>
</dbReference>
<dbReference type="Proteomes" id="UP000216020">
    <property type="component" value="Unassembled WGS sequence"/>
</dbReference>
<dbReference type="PANTHER" id="PTHR42870">
    <property type="entry name" value="ACETYL-COA C-ACETYLTRANSFERASE"/>
    <property type="match status" value="1"/>
</dbReference>
<dbReference type="SUPFAM" id="SSF53901">
    <property type="entry name" value="Thiolase-like"/>
    <property type="match status" value="1"/>
</dbReference>
<dbReference type="PANTHER" id="PTHR42870:SF6">
    <property type="entry name" value="ACETYL-COA C-ACYLTRANSFERASE"/>
    <property type="match status" value="1"/>
</dbReference>
<dbReference type="Gene3D" id="3.40.47.10">
    <property type="match status" value="1"/>
</dbReference>
<reference evidence="4" key="1">
    <citation type="submission" date="2017-05" db="EMBL/GenBank/DDBJ databases">
        <title>Complete and WGS of Bordetella genogroups.</title>
        <authorList>
            <person name="Spilker T."/>
            <person name="Lipuma J."/>
        </authorList>
    </citation>
    <scope>NUCLEOTIDE SEQUENCE [LARGE SCALE GENOMIC DNA]</scope>
    <source>
        <strain evidence="4">AU16122</strain>
    </source>
</reference>
<dbReference type="Pfam" id="PF00108">
    <property type="entry name" value="Thiolase_N"/>
    <property type="match status" value="1"/>
</dbReference>
<feature type="domain" description="Thiolase C-terminal" evidence="2">
    <location>
        <begin position="250"/>
        <end position="384"/>
    </location>
</feature>
<proteinExistence type="predicted"/>
<gene>
    <name evidence="3" type="ORF">CAL29_12345</name>
</gene>
<dbReference type="OrthoDB" id="9785768at2"/>
<dbReference type="InterPro" id="IPR055140">
    <property type="entry name" value="Thiolase_C_2"/>
</dbReference>
<comment type="caution">
    <text evidence="3">The sequence shown here is derived from an EMBL/GenBank/DDBJ whole genome shotgun (WGS) entry which is preliminary data.</text>
</comment>
<dbReference type="CDD" id="cd00829">
    <property type="entry name" value="SCP-x_thiolase"/>
    <property type="match status" value="1"/>
</dbReference>
<evidence type="ECO:0000259" key="1">
    <source>
        <dbReference type="Pfam" id="PF00108"/>
    </source>
</evidence>
<sequence>MPVPHIIGWGHTPFGKLDQIDLEQLFRDAVHPALERAGVEASDIDGIFVGTFNGGFVPQDFSASLAGVAMPEFRHTPAVRLENACATGSAAIWAALDALQSGRIRHALVVGFEKMNTLPGPQIGEVLLKCSYVKEEADKPGGFAGVFGDIAGTYFERFGDQSDALAAIAAKNHRNGVDNPYAHMRRDLGFDFCRNASDKNPPVAGPLKRSDCSLVSDGAAALVLSMEPRPGHSAIRWRARAQVNEFLPLSRRDPTRFEGAALAWSRGLAQAGVALDDLHVVETHDCFTIAELLEYEAMGLAPHGQGARVILDGVTAKDGRLPVNPSGGLKSRGHPIGATGVSQHVMMAMQLAGEAGAMQIPHARLGAVFNMGGAAVANYLSILEAA</sequence>
<dbReference type="InterPro" id="IPR016039">
    <property type="entry name" value="Thiolase-like"/>
</dbReference>
<organism evidence="3 4">
    <name type="scientific">Bordetella genomosp. 10</name>
    <dbReference type="NCBI Taxonomy" id="1416804"/>
    <lineage>
        <taxon>Bacteria</taxon>
        <taxon>Pseudomonadati</taxon>
        <taxon>Pseudomonadota</taxon>
        <taxon>Betaproteobacteria</taxon>
        <taxon>Burkholderiales</taxon>
        <taxon>Alcaligenaceae</taxon>
        <taxon>Bordetella</taxon>
    </lineage>
</organism>
<dbReference type="PIRSF" id="PIRSF000429">
    <property type="entry name" value="Ac-CoA_Ac_transf"/>
    <property type="match status" value="1"/>
</dbReference>
<protein>
    <submittedName>
        <fullName evidence="3">Acetyl-CoA acetyltransferase</fullName>
    </submittedName>
</protein>
<evidence type="ECO:0000313" key="3">
    <source>
        <dbReference type="EMBL" id="OZI34317.1"/>
    </source>
</evidence>
<dbReference type="RefSeq" id="WP_094853315.1">
    <property type="nucleotide sequence ID" value="NZ_NEVM01000002.1"/>
</dbReference>